<dbReference type="EMBL" id="NCVQ01000010">
    <property type="protein sequence ID" value="PWZ06052.1"/>
    <property type="molecule type" value="Genomic_DNA"/>
</dbReference>
<name>A0A3L6DBU4_MAIZE</name>
<dbReference type="Proteomes" id="UP000251960">
    <property type="component" value="Chromosome 9"/>
</dbReference>
<proteinExistence type="predicted"/>
<organism evidence="2 3">
    <name type="scientific">Zea mays</name>
    <name type="common">Maize</name>
    <dbReference type="NCBI Taxonomy" id="4577"/>
    <lineage>
        <taxon>Eukaryota</taxon>
        <taxon>Viridiplantae</taxon>
        <taxon>Streptophyta</taxon>
        <taxon>Embryophyta</taxon>
        <taxon>Tracheophyta</taxon>
        <taxon>Spermatophyta</taxon>
        <taxon>Magnoliopsida</taxon>
        <taxon>Liliopsida</taxon>
        <taxon>Poales</taxon>
        <taxon>Poaceae</taxon>
        <taxon>PACMAD clade</taxon>
        <taxon>Panicoideae</taxon>
        <taxon>Andropogonodae</taxon>
        <taxon>Andropogoneae</taxon>
        <taxon>Tripsacinae</taxon>
        <taxon>Zea</taxon>
    </lineage>
</organism>
<protein>
    <submittedName>
        <fullName evidence="2">Uncharacterized protein</fullName>
    </submittedName>
</protein>
<comment type="caution">
    <text evidence="2">The sequence shown here is derived from an EMBL/GenBank/DDBJ whole genome shotgun (WGS) entry which is preliminary data.</text>
</comment>
<accession>A0A3L6DBU4</accession>
<dbReference type="AlphaFoldDB" id="A0A3L6DBU4"/>
<evidence type="ECO:0000313" key="2">
    <source>
        <dbReference type="EMBL" id="PWZ06052.1"/>
    </source>
</evidence>
<evidence type="ECO:0000256" key="1">
    <source>
        <dbReference type="SAM" id="MobiDB-lite"/>
    </source>
</evidence>
<feature type="region of interest" description="Disordered" evidence="1">
    <location>
        <begin position="1"/>
        <end position="25"/>
    </location>
</feature>
<gene>
    <name evidence="2" type="ORF">Zm00014a_017031</name>
</gene>
<reference evidence="2 3" key="1">
    <citation type="journal article" date="2018" name="Nat. Genet.">
        <title>Extensive intraspecific gene order and gene structural variations between Mo17 and other maize genomes.</title>
        <authorList>
            <person name="Sun S."/>
            <person name="Zhou Y."/>
            <person name="Chen J."/>
            <person name="Shi J."/>
            <person name="Zhao H."/>
            <person name="Zhao H."/>
            <person name="Song W."/>
            <person name="Zhang M."/>
            <person name="Cui Y."/>
            <person name="Dong X."/>
            <person name="Liu H."/>
            <person name="Ma X."/>
            <person name="Jiao Y."/>
            <person name="Wang B."/>
            <person name="Wei X."/>
            <person name="Stein J.C."/>
            <person name="Glaubitz J.C."/>
            <person name="Lu F."/>
            <person name="Yu G."/>
            <person name="Liang C."/>
            <person name="Fengler K."/>
            <person name="Li B."/>
            <person name="Rafalski A."/>
            <person name="Schnable P.S."/>
            <person name="Ware D.H."/>
            <person name="Buckler E.S."/>
            <person name="Lai J."/>
        </authorList>
    </citation>
    <scope>NUCLEOTIDE SEQUENCE [LARGE SCALE GENOMIC DNA]</scope>
    <source>
        <strain evidence="3">cv. Missouri 17</strain>
        <tissue evidence="2">Seedling</tissue>
    </source>
</reference>
<sequence length="103" mass="10801">MPPLALPYGDGGGKRRSNAGASVGRMQRCDHGLAAALQRRRGGGRRGCGGSRADKEYVVVAGGIGDLARVTLRRKLSGWGGGSGAKLDRAFDADDCLGFRWIE</sequence>
<evidence type="ECO:0000313" key="3">
    <source>
        <dbReference type="Proteomes" id="UP000251960"/>
    </source>
</evidence>